<proteinExistence type="predicted"/>
<evidence type="ECO:0000313" key="2">
    <source>
        <dbReference type="EMBL" id="KAB7786408.1"/>
    </source>
</evidence>
<dbReference type="Pfam" id="PF05368">
    <property type="entry name" value="NmrA"/>
    <property type="match status" value="1"/>
</dbReference>
<dbReference type="InterPro" id="IPR008030">
    <property type="entry name" value="NmrA-like"/>
</dbReference>
<evidence type="ECO:0000313" key="3">
    <source>
        <dbReference type="Proteomes" id="UP000469949"/>
    </source>
</evidence>
<dbReference type="PANTHER" id="PTHR43162:SF1">
    <property type="entry name" value="PRESTALK A DIFFERENTIATION PROTEIN A"/>
    <property type="match status" value="1"/>
</dbReference>
<dbReference type="PANTHER" id="PTHR43162">
    <property type="match status" value="1"/>
</dbReference>
<dbReference type="AlphaFoldDB" id="A0A833J7Z0"/>
<comment type="caution">
    <text evidence="2">The sequence shown here is derived from an EMBL/GenBank/DDBJ whole genome shotgun (WGS) entry which is preliminary data.</text>
</comment>
<dbReference type="Gene3D" id="3.40.50.720">
    <property type="entry name" value="NAD(P)-binding Rossmann-like Domain"/>
    <property type="match status" value="1"/>
</dbReference>
<protein>
    <recommendedName>
        <fullName evidence="1">NmrA-like domain-containing protein</fullName>
    </recommendedName>
</protein>
<gene>
    <name evidence="2" type="ORF">F8B43_1809</name>
</gene>
<dbReference type="Proteomes" id="UP000469949">
    <property type="component" value="Unassembled WGS sequence"/>
</dbReference>
<feature type="domain" description="NmrA-like" evidence="1">
    <location>
        <begin position="2"/>
        <end position="237"/>
    </location>
</feature>
<dbReference type="EMBL" id="WEKV01000008">
    <property type="protein sequence ID" value="KAB7786408.1"/>
    <property type="molecule type" value="Genomic_DNA"/>
</dbReference>
<accession>A0A833J7Z0</accession>
<dbReference type="InterPro" id="IPR036291">
    <property type="entry name" value="NAD(P)-bd_dom_sf"/>
</dbReference>
<reference evidence="2 3" key="1">
    <citation type="submission" date="2019-10" db="EMBL/GenBank/DDBJ databases">
        <title>Draft Genome Sequence of the Caffeine Degrading Methylotroph Methylorubrum populi PINKEL.</title>
        <authorList>
            <person name="Dawson S.C."/>
            <person name="Zhang X."/>
            <person name="Wright M.E."/>
            <person name="Sharma G."/>
            <person name="Langner J.T."/>
            <person name="Ditty J.L."/>
            <person name="Subuyuj G.A."/>
        </authorList>
    </citation>
    <scope>NUCLEOTIDE SEQUENCE [LARGE SCALE GENOMIC DNA]</scope>
    <source>
        <strain evidence="2 3">Pinkel</strain>
    </source>
</reference>
<dbReference type="SUPFAM" id="SSF51735">
    <property type="entry name" value="NAD(P)-binding Rossmann-fold domains"/>
    <property type="match status" value="1"/>
</dbReference>
<evidence type="ECO:0000259" key="1">
    <source>
        <dbReference type="Pfam" id="PF05368"/>
    </source>
</evidence>
<dbReference type="InterPro" id="IPR051604">
    <property type="entry name" value="Ergot_Alk_Oxidoreductase"/>
</dbReference>
<name>A0A833J7Z0_9HYPH</name>
<dbReference type="Gene3D" id="3.90.25.10">
    <property type="entry name" value="UDP-galactose 4-epimerase, domain 1"/>
    <property type="match status" value="1"/>
</dbReference>
<sequence>MNKILVTGATGPQGEAVARHLLDAGFKVRTLVRDPSKAKDLADKGAEIVRGDLDDADSVADAVEGQDGVFLTVGFFTGTHGQARTVVDAAAAKGVRRIVWNVAGRVQEQDIGNPAVDKWRPILADLKAGGVPFTVLQPTVYMENFLNPAIIKEVVEKDVLAYPMPDAAHTQWISHQDAAAYTVAAFERDGGDSAVVDVSGPEDLSGAQVAERFGKALGRRITFRPMPPEEFARTFPPGLDPAPIVTHYTNVFAHPEIMTSNVDHEAALRLLPVTPLSFEEWVRMYRDAFTAR</sequence>
<organism evidence="2 3">
    <name type="scientific">Methylorubrum populi</name>
    <dbReference type="NCBI Taxonomy" id="223967"/>
    <lineage>
        <taxon>Bacteria</taxon>
        <taxon>Pseudomonadati</taxon>
        <taxon>Pseudomonadota</taxon>
        <taxon>Alphaproteobacteria</taxon>
        <taxon>Hyphomicrobiales</taxon>
        <taxon>Methylobacteriaceae</taxon>
        <taxon>Methylorubrum</taxon>
    </lineage>
</organism>